<dbReference type="NCBIfam" id="TIGR02673">
    <property type="entry name" value="FtsE"/>
    <property type="match status" value="1"/>
</dbReference>
<keyword evidence="12" id="KW-1185">Reference proteome</keyword>
<comment type="subunit">
    <text evidence="9">Homodimer. Forms a membrane-associated complex with FtsX.</text>
</comment>
<dbReference type="GO" id="GO:0005886">
    <property type="term" value="C:plasma membrane"/>
    <property type="evidence" value="ECO:0007669"/>
    <property type="project" value="UniProtKB-SubCell"/>
</dbReference>
<evidence type="ECO:0000256" key="3">
    <source>
        <dbReference type="ARBA" id="ARBA00022475"/>
    </source>
</evidence>
<name>A0A419SY06_9FIRM</name>
<dbReference type="RefSeq" id="WP_120170378.1">
    <property type="nucleotide sequence ID" value="NZ_MCIB01000036.1"/>
</dbReference>
<dbReference type="GO" id="GO:0051301">
    <property type="term" value="P:cell division"/>
    <property type="evidence" value="ECO:0007669"/>
    <property type="project" value="UniProtKB-UniRule"/>
</dbReference>
<dbReference type="SUPFAM" id="SSF52540">
    <property type="entry name" value="P-loop containing nucleoside triphosphate hydrolases"/>
    <property type="match status" value="1"/>
</dbReference>
<gene>
    <name evidence="9" type="primary">ftsE</name>
    <name evidence="11" type="ORF">BET03_05120</name>
</gene>
<dbReference type="PROSITE" id="PS50893">
    <property type="entry name" value="ABC_TRANSPORTER_2"/>
    <property type="match status" value="1"/>
</dbReference>
<protein>
    <recommendedName>
        <fullName evidence="2 9">Cell division ATP-binding protein FtsE</fullName>
    </recommendedName>
</protein>
<comment type="subcellular location">
    <subcellularLocation>
        <location evidence="9">Cell membrane</location>
        <topology evidence="9">Peripheral membrane protein</topology>
        <orientation evidence="9">Cytoplasmic side</orientation>
    </subcellularLocation>
</comment>
<dbReference type="InterPro" id="IPR003439">
    <property type="entry name" value="ABC_transporter-like_ATP-bd"/>
</dbReference>
<evidence type="ECO:0000313" key="12">
    <source>
        <dbReference type="Proteomes" id="UP000284177"/>
    </source>
</evidence>
<organism evidence="11 12">
    <name type="scientific">Thermohalobacter berrensis</name>
    <dbReference type="NCBI Taxonomy" id="99594"/>
    <lineage>
        <taxon>Bacteria</taxon>
        <taxon>Bacillati</taxon>
        <taxon>Bacillota</taxon>
        <taxon>Tissierellia</taxon>
        <taxon>Tissierellales</taxon>
        <taxon>Thermohalobacteraceae</taxon>
        <taxon>Thermohalobacter</taxon>
    </lineage>
</organism>
<comment type="function">
    <text evidence="9">Part of the ABC transporter FtsEX involved in cellular division.</text>
</comment>
<evidence type="ECO:0000259" key="10">
    <source>
        <dbReference type="PROSITE" id="PS50893"/>
    </source>
</evidence>
<keyword evidence="7 9" id="KW-0472">Membrane</keyword>
<dbReference type="OrthoDB" id="9802264at2"/>
<keyword evidence="4 9" id="KW-0132">Cell division</keyword>
<evidence type="ECO:0000256" key="8">
    <source>
        <dbReference type="ARBA" id="ARBA00023306"/>
    </source>
</evidence>
<dbReference type="InterPro" id="IPR017871">
    <property type="entry name" value="ABC_transporter-like_CS"/>
</dbReference>
<feature type="domain" description="ABC transporter" evidence="10">
    <location>
        <begin position="2"/>
        <end position="228"/>
    </location>
</feature>
<dbReference type="FunFam" id="3.40.50.300:FF:000056">
    <property type="entry name" value="Cell division ATP-binding protein FtsE"/>
    <property type="match status" value="1"/>
</dbReference>
<dbReference type="GO" id="GO:0016887">
    <property type="term" value="F:ATP hydrolysis activity"/>
    <property type="evidence" value="ECO:0007669"/>
    <property type="project" value="InterPro"/>
</dbReference>
<keyword evidence="3 9" id="KW-1003">Cell membrane</keyword>
<evidence type="ECO:0000256" key="1">
    <source>
        <dbReference type="ARBA" id="ARBA00005417"/>
    </source>
</evidence>
<dbReference type="GO" id="GO:0022857">
    <property type="term" value="F:transmembrane transporter activity"/>
    <property type="evidence" value="ECO:0007669"/>
    <property type="project" value="TreeGrafter"/>
</dbReference>
<dbReference type="SMART" id="SM00382">
    <property type="entry name" value="AAA"/>
    <property type="match status" value="1"/>
</dbReference>
<comment type="caution">
    <text evidence="11">The sequence shown here is derived from an EMBL/GenBank/DDBJ whole genome shotgun (WGS) entry which is preliminary data.</text>
</comment>
<dbReference type="InterPro" id="IPR027417">
    <property type="entry name" value="P-loop_NTPase"/>
</dbReference>
<accession>A0A419SY06</accession>
<dbReference type="InterPro" id="IPR003593">
    <property type="entry name" value="AAA+_ATPase"/>
</dbReference>
<dbReference type="PROSITE" id="PS00211">
    <property type="entry name" value="ABC_TRANSPORTER_1"/>
    <property type="match status" value="1"/>
</dbReference>
<keyword evidence="6 9" id="KW-0067">ATP-binding</keyword>
<evidence type="ECO:0000256" key="7">
    <source>
        <dbReference type="ARBA" id="ARBA00023136"/>
    </source>
</evidence>
<evidence type="ECO:0000256" key="6">
    <source>
        <dbReference type="ARBA" id="ARBA00022840"/>
    </source>
</evidence>
<dbReference type="AlphaFoldDB" id="A0A419SY06"/>
<evidence type="ECO:0000256" key="2">
    <source>
        <dbReference type="ARBA" id="ARBA00020019"/>
    </source>
</evidence>
<dbReference type="Proteomes" id="UP000284177">
    <property type="component" value="Unassembled WGS sequence"/>
</dbReference>
<dbReference type="PANTHER" id="PTHR24220">
    <property type="entry name" value="IMPORT ATP-BINDING PROTEIN"/>
    <property type="match status" value="1"/>
</dbReference>
<evidence type="ECO:0000256" key="9">
    <source>
        <dbReference type="RuleBase" id="RU365094"/>
    </source>
</evidence>
<evidence type="ECO:0000313" key="11">
    <source>
        <dbReference type="EMBL" id="RKD30088.1"/>
    </source>
</evidence>
<evidence type="ECO:0000256" key="4">
    <source>
        <dbReference type="ARBA" id="ARBA00022618"/>
    </source>
</evidence>
<keyword evidence="5 9" id="KW-0547">Nucleotide-binding</keyword>
<dbReference type="PANTHER" id="PTHR24220:SF470">
    <property type="entry name" value="CELL DIVISION ATP-BINDING PROTEIN FTSE"/>
    <property type="match status" value="1"/>
</dbReference>
<dbReference type="GO" id="GO:0005524">
    <property type="term" value="F:ATP binding"/>
    <property type="evidence" value="ECO:0007669"/>
    <property type="project" value="UniProtKB-UniRule"/>
</dbReference>
<reference evidence="11 12" key="1">
    <citation type="submission" date="2016-08" db="EMBL/GenBank/DDBJ databases">
        <title>Novel Firmicutes and Novel Genomes.</title>
        <authorList>
            <person name="Poppleton D.I."/>
            <person name="Gribaldo S."/>
        </authorList>
    </citation>
    <scope>NUCLEOTIDE SEQUENCE [LARGE SCALE GENOMIC DNA]</scope>
    <source>
        <strain evidence="11 12">CTT3</strain>
    </source>
</reference>
<dbReference type="Pfam" id="PF00005">
    <property type="entry name" value="ABC_tran"/>
    <property type="match status" value="1"/>
</dbReference>
<keyword evidence="8 9" id="KW-0131">Cell cycle</keyword>
<proteinExistence type="inferred from homology"/>
<sequence length="228" mass="25708">MIEFMDVSKEYTKGVKALKDINIHIDKGEFVFIVGSSGAGKSTLIKLLLKEEEPTDGKIILNNMDITNISNRKIPYIRRSVGVVFQDFRLLPNKTVFENVAFAMEIIGASSREIRRRVPIVLSMVGLSHKANNYPNELSGGEQQRVSIARAIVNNPNVLIADEPTGNLDPDTAWEIMKILREINRRGTTIVMATHARDIVNIMKRRVIALEKGTVVRDERKGVYDYEI</sequence>
<dbReference type="InterPro" id="IPR005286">
    <property type="entry name" value="Cell_div_FtsE"/>
</dbReference>
<dbReference type="InterPro" id="IPR015854">
    <property type="entry name" value="ABC_transpr_LolD-like"/>
</dbReference>
<dbReference type="EMBL" id="MCIB01000036">
    <property type="protein sequence ID" value="RKD30088.1"/>
    <property type="molecule type" value="Genomic_DNA"/>
</dbReference>
<evidence type="ECO:0000256" key="5">
    <source>
        <dbReference type="ARBA" id="ARBA00022741"/>
    </source>
</evidence>
<comment type="similarity">
    <text evidence="1 9">Belongs to the ABC transporter superfamily.</text>
</comment>
<dbReference type="Gene3D" id="3.40.50.300">
    <property type="entry name" value="P-loop containing nucleotide triphosphate hydrolases"/>
    <property type="match status" value="1"/>
</dbReference>